<feature type="region of interest" description="Disordered" evidence="1">
    <location>
        <begin position="1"/>
        <end position="23"/>
    </location>
</feature>
<sequence>MEGVVKLEDTKSREPIAGPTAIPLHTETAGQPFVFRETIYAGDWGLSWIRKTYNFKAFGREWFVKASRGESEDGTKRDTEHDHVVMGLFLFQIPPGGNSHATEFLNSARDGSEPEGPVKVLFDLFVKLPNGGPYVAWRQINETHDWRKSGLGLSNFVDIAWFAGTGGLPKHLEVGVVIYPHTTRKTRIQCIPPSALDLSGGETGPTPTRMGAMLQSNDDENADFTFCVGNERLLAHSQRILS</sequence>
<evidence type="ECO:0000313" key="2">
    <source>
        <dbReference type="EMBL" id="KAJ3053501.1"/>
    </source>
</evidence>
<reference evidence="2" key="1">
    <citation type="submission" date="2020-05" db="EMBL/GenBank/DDBJ databases">
        <title>Phylogenomic resolution of chytrid fungi.</title>
        <authorList>
            <person name="Stajich J.E."/>
            <person name="Amses K."/>
            <person name="Simmons R."/>
            <person name="Seto K."/>
            <person name="Myers J."/>
            <person name="Bonds A."/>
            <person name="Quandt C.A."/>
            <person name="Barry K."/>
            <person name="Liu P."/>
            <person name="Grigoriev I."/>
            <person name="Longcore J.E."/>
            <person name="James T.Y."/>
        </authorList>
    </citation>
    <scope>NUCLEOTIDE SEQUENCE</scope>
    <source>
        <strain evidence="2">JEL0318</strain>
    </source>
</reference>
<dbReference type="Proteomes" id="UP001212841">
    <property type="component" value="Unassembled WGS sequence"/>
</dbReference>
<evidence type="ECO:0000256" key="1">
    <source>
        <dbReference type="SAM" id="MobiDB-lite"/>
    </source>
</evidence>
<name>A0AAD5X614_9FUNG</name>
<dbReference type="EMBL" id="JADGJD010000202">
    <property type="protein sequence ID" value="KAJ3053501.1"/>
    <property type="molecule type" value="Genomic_DNA"/>
</dbReference>
<protein>
    <submittedName>
        <fullName evidence="2">Uncharacterized protein</fullName>
    </submittedName>
</protein>
<dbReference type="AlphaFoldDB" id="A0AAD5X614"/>
<accession>A0AAD5X614</accession>
<comment type="caution">
    <text evidence="2">The sequence shown here is derived from an EMBL/GenBank/DDBJ whole genome shotgun (WGS) entry which is preliminary data.</text>
</comment>
<evidence type="ECO:0000313" key="3">
    <source>
        <dbReference type="Proteomes" id="UP001212841"/>
    </source>
</evidence>
<proteinExistence type="predicted"/>
<organism evidence="2 3">
    <name type="scientific">Rhizophlyctis rosea</name>
    <dbReference type="NCBI Taxonomy" id="64517"/>
    <lineage>
        <taxon>Eukaryota</taxon>
        <taxon>Fungi</taxon>
        <taxon>Fungi incertae sedis</taxon>
        <taxon>Chytridiomycota</taxon>
        <taxon>Chytridiomycota incertae sedis</taxon>
        <taxon>Chytridiomycetes</taxon>
        <taxon>Rhizophlyctidales</taxon>
        <taxon>Rhizophlyctidaceae</taxon>
        <taxon>Rhizophlyctis</taxon>
    </lineage>
</organism>
<keyword evidence="3" id="KW-1185">Reference proteome</keyword>
<gene>
    <name evidence="2" type="ORF">HK097_004139</name>
</gene>
<feature type="compositionally biased region" description="Basic and acidic residues" evidence="1">
    <location>
        <begin position="1"/>
        <end position="14"/>
    </location>
</feature>